<protein>
    <recommendedName>
        <fullName evidence="2">DUF418 domain-containing protein</fullName>
    </recommendedName>
</protein>
<keyword evidence="1" id="KW-1133">Transmembrane helix</keyword>
<feature type="transmembrane region" description="Helical" evidence="1">
    <location>
        <begin position="145"/>
        <end position="164"/>
    </location>
</feature>
<feature type="transmembrane region" description="Helical" evidence="1">
    <location>
        <begin position="20"/>
        <end position="44"/>
    </location>
</feature>
<keyword evidence="1" id="KW-0812">Transmembrane</keyword>
<feature type="transmembrane region" description="Helical" evidence="1">
    <location>
        <begin position="75"/>
        <end position="93"/>
    </location>
</feature>
<dbReference type="InterPro" id="IPR007349">
    <property type="entry name" value="DUF418"/>
</dbReference>
<dbReference type="PANTHER" id="PTHR30590:SF2">
    <property type="entry name" value="INNER MEMBRANE PROTEIN"/>
    <property type="match status" value="1"/>
</dbReference>
<evidence type="ECO:0000256" key="1">
    <source>
        <dbReference type="SAM" id="Phobius"/>
    </source>
</evidence>
<dbReference type="Pfam" id="PF04235">
    <property type="entry name" value="DUF418"/>
    <property type="match status" value="1"/>
</dbReference>
<dbReference type="EMBL" id="UINC01048938">
    <property type="protein sequence ID" value="SVB60085.1"/>
    <property type="molecule type" value="Genomic_DNA"/>
</dbReference>
<feature type="domain" description="DUF418" evidence="2">
    <location>
        <begin position="261"/>
        <end position="423"/>
    </location>
</feature>
<keyword evidence="1" id="KW-0472">Membrane</keyword>
<dbReference type="PANTHER" id="PTHR30590">
    <property type="entry name" value="INNER MEMBRANE PROTEIN"/>
    <property type="match status" value="1"/>
</dbReference>
<feature type="transmembrane region" description="Helical" evidence="1">
    <location>
        <begin position="316"/>
        <end position="335"/>
    </location>
</feature>
<sequence length="429" mass="48724">MGELKMTATKENERIESLDVLRGFALLGILVLNILGFGLTSAAFVDPGIYLTPFEGLDSLVWALVELTSEGAMRTLFSILFGAGVVLFVSGPRAKSGGLHYRRNFWLLIFGLIDMYVLLWLGDILITYALGGAALWLIRNWKPRKLIILASFLLLLGTLQNLAFKISLDVARDAAVVMEQAEIAEVEVDAETQGWAQAWIEFEKINLAEIEGIQDEIEARSHSYRSAFEYNIEGASELLLFNIPFIFFLDALMMMVVGMVLYKLGILEGKRETGFYFKMMWAGFCVGLLINAYEVWACVSSGMDVLETNPYFRPTYHLGRLAMGLGYLGLILWFIKSNWMQSLRARLACVGRMALTNYLMQSLFGLLIFTGAGLGLIGKLSWSQVYLIVPPIWLFQLIISPWWLKHFYFGPVEWLWRYLTYLKLPKMRR</sequence>
<evidence type="ECO:0000259" key="2">
    <source>
        <dbReference type="Pfam" id="PF04235"/>
    </source>
</evidence>
<reference evidence="3" key="1">
    <citation type="submission" date="2018-05" db="EMBL/GenBank/DDBJ databases">
        <authorList>
            <person name="Lanie J.A."/>
            <person name="Ng W.-L."/>
            <person name="Kazmierczak K.M."/>
            <person name="Andrzejewski T.M."/>
            <person name="Davidsen T.M."/>
            <person name="Wayne K.J."/>
            <person name="Tettelin H."/>
            <person name="Glass J.I."/>
            <person name="Rusch D."/>
            <person name="Podicherti R."/>
            <person name="Tsui H.-C.T."/>
            <person name="Winkler M.E."/>
        </authorList>
    </citation>
    <scope>NUCLEOTIDE SEQUENCE</scope>
</reference>
<feature type="transmembrane region" description="Helical" evidence="1">
    <location>
        <begin position="355"/>
        <end position="378"/>
    </location>
</feature>
<feature type="transmembrane region" description="Helical" evidence="1">
    <location>
        <begin position="105"/>
        <end position="138"/>
    </location>
</feature>
<feature type="transmembrane region" description="Helical" evidence="1">
    <location>
        <begin position="238"/>
        <end position="262"/>
    </location>
</feature>
<dbReference type="AlphaFoldDB" id="A0A382FBM1"/>
<dbReference type="InterPro" id="IPR052529">
    <property type="entry name" value="Bact_Transport_Assoc"/>
</dbReference>
<feature type="transmembrane region" description="Helical" evidence="1">
    <location>
        <begin position="274"/>
        <end position="296"/>
    </location>
</feature>
<accession>A0A382FBM1</accession>
<gene>
    <name evidence="3" type="ORF">METZ01_LOCUS212939</name>
</gene>
<name>A0A382FBM1_9ZZZZ</name>
<evidence type="ECO:0000313" key="3">
    <source>
        <dbReference type="EMBL" id="SVB60085.1"/>
    </source>
</evidence>
<feature type="transmembrane region" description="Helical" evidence="1">
    <location>
        <begin position="384"/>
        <end position="404"/>
    </location>
</feature>
<proteinExistence type="predicted"/>
<organism evidence="3">
    <name type="scientific">marine metagenome</name>
    <dbReference type="NCBI Taxonomy" id="408172"/>
    <lineage>
        <taxon>unclassified sequences</taxon>
        <taxon>metagenomes</taxon>
        <taxon>ecological metagenomes</taxon>
    </lineage>
</organism>